<dbReference type="Proteomes" id="UP000507470">
    <property type="component" value="Unassembled WGS sequence"/>
</dbReference>
<sequence length="292" mass="33300">MILRLTCSRIFTFLWLLLIKGQRWADGNKHLKPIHTLDVSIKRYDVVVCCCQIFCKICHVLDNPQRYPSGITATEAQAKCGTFGLVNDPLILTKMYELYGREFWTGQGIFTQSSPWIEIIGCFFLRNQPTTVFKRSSPGSCEQECSTEYFGLSEKYFCICFDSKDKQFTMASTINISSCKTSNDETVLVYKIYNGTIERHKTEHGLCSTLTCTKPDVLAEVLCTADSGIKGLCEDGMRSNPGQYWGLPQNQSFKNCWNQNRLLLNSSACQYFAQNLTSPAWTNVFREEIEME</sequence>
<keyword evidence="3" id="KW-1185">Reference proteome</keyword>
<evidence type="ECO:0008006" key="4">
    <source>
        <dbReference type="Google" id="ProtNLM"/>
    </source>
</evidence>
<dbReference type="AlphaFoldDB" id="A0A6J8CYV7"/>
<evidence type="ECO:0000313" key="3">
    <source>
        <dbReference type="Proteomes" id="UP000507470"/>
    </source>
</evidence>
<feature type="signal peptide" evidence="1">
    <location>
        <begin position="1"/>
        <end position="25"/>
    </location>
</feature>
<evidence type="ECO:0000313" key="2">
    <source>
        <dbReference type="EMBL" id="CAC5400080.1"/>
    </source>
</evidence>
<evidence type="ECO:0000256" key="1">
    <source>
        <dbReference type="SAM" id="SignalP"/>
    </source>
</evidence>
<dbReference type="EMBL" id="CACVKT020006160">
    <property type="protein sequence ID" value="CAC5400080.1"/>
    <property type="molecule type" value="Genomic_DNA"/>
</dbReference>
<organism evidence="2 3">
    <name type="scientific">Mytilus coruscus</name>
    <name type="common">Sea mussel</name>
    <dbReference type="NCBI Taxonomy" id="42192"/>
    <lineage>
        <taxon>Eukaryota</taxon>
        <taxon>Metazoa</taxon>
        <taxon>Spiralia</taxon>
        <taxon>Lophotrochozoa</taxon>
        <taxon>Mollusca</taxon>
        <taxon>Bivalvia</taxon>
        <taxon>Autobranchia</taxon>
        <taxon>Pteriomorphia</taxon>
        <taxon>Mytilida</taxon>
        <taxon>Mytiloidea</taxon>
        <taxon>Mytilidae</taxon>
        <taxon>Mytilinae</taxon>
        <taxon>Mytilus</taxon>
    </lineage>
</organism>
<protein>
    <recommendedName>
        <fullName evidence="4">C-type lectin domain-containing protein</fullName>
    </recommendedName>
</protein>
<reference evidence="2 3" key="1">
    <citation type="submission" date="2020-06" db="EMBL/GenBank/DDBJ databases">
        <authorList>
            <person name="Li R."/>
            <person name="Bekaert M."/>
        </authorList>
    </citation>
    <scope>NUCLEOTIDE SEQUENCE [LARGE SCALE GENOMIC DNA]</scope>
    <source>
        <strain evidence="3">wild</strain>
    </source>
</reference>
<gene>
    <name evidence="2" type="ORF">MCOR_34296</name>
</gene>
<proteinExistence type="predicted"/>
<name>A0A6J8CYV7_MYTCO</name>
<keyword evidence="1" id="KW-0732">Signal</keyword>
<accession>A0A6J8CYV7</accession>
<feature type="chain" id="PRO_5027003070" description="C-type lectin domain-containing protein" evidence="1">
    <location>
        <begin position="26"/>
        <end position="292"/>
    </location>
</feature>